<feature type="compositionally biased region" description="Basic residues" evidence="1">
    <location>
        <begin position="218"/>
        <end position="233"/>
    </location>
</feature>
<dbReference type="OrthoDB" id="3438340at2759"/>
<proteinExistence type="predicted"/>
<dbReference type="EMBL" id="LCWF01000059">
    <property type="protein sequence ID" value="KKY24444.1"/>
    <property type="molecule type" value="Genomic_DNA"/>
</dbReference>
<feature type="region of interest" description="Disordered" evidence="1">
    <location>
        <begin position="98"/>
        <end position="233"/>
    </location>
</feature>
<dbReference type="Proteomes" id="UP000053317">
    <property type="component" value="Unassembled WGS sequence"/>
</dbReference>
<evidence type="ECO:0000256" key="1">
    <source>
        <dbReference type="SAM" id="MobiDB-lite"/>
    </source>
</evidence>
<protein>
    <submittedName>
        <fullName evidence="2">Uncharacterized protein</fullName>
    </submittedName>
</protein>
<evidence type="ECO:0000313" key="3">
    <source>
        <dbReference type="Proteomes" id="UP000053317"/>
    </source>
</evidence>
<evidence type="ECO:0000313" key="2">
    <source>
        <dbReference type="EMBL" id="KKY24444.1"/>
    </source>
</evidence>
<feature type="compositionally biased region" description="Polar residues" evidence="1">
    <location>
        <begin position="117"/>
        <end position="126"/>
    </location>
</feature>
<name>A0A0G2EQ90_PHACM</name>
<organism evidence="2 3">
    <name type="scientific">Phaeomoniella chlamydospora</name>
    <name type="common">Phaeoacremonium chlamydosporum</name>
    <dbReference type="NCBI Taxonomy" id="158046"/>
    <lineage>
        <taxon>Eukaryota</taxon>
        <taxon>Fungi</taxon>
        <taxon>Dikarya</taxon>
        <taxon>Ascomycota</taxon>
        <taxon>Pezizomycotina</taxon>
        <taxon>Eurotiomycetes</taxon>
        <taxon>Chaetothyriomycetidae</taxon>
        <taxon>Phaeomoniellales</taxon>
        <taxon>Phaeomoniellaceae</taxon>
        <taxon>Phaeomoniella</taxon>
    </lineage>
</organism>
<keyword evidence="3" id="KW-1185">Reference proteome</keyword>
<sequence>MPKTSNMPSEGELIFSRASIALSNSQRLIASWLPPKTAAENLNHITEEQLDKEDEEDFKVVPETLGLGASAPTDGNLLRSMKGSLTANDKLKRQLFGKDWNKIGSQKHYQNARPRATPNQFSQSRNHVAPKAKPDARQSLGVRGGDNSDDEGGRSSLGKSKKRKVVEVPQSIGGRRHNDQQSTVEAPEEGSKKAEVSPEVSQKQRGGSYLDELLSERSKKKKKNKNKRNKDVT</sequence>
<reference evidence="2 3" key="1">
    <citation type="submission" date="2015-05" db="EMBL/GenBank/DDBJ databases">
        <title>Distinctive expansion of gene families associated with plant cell wall degradation and secondary metabolism in the genomes of grapevine trunk pathogens.</title>
        <authorList>
            <person name="Lawrence D.P."/>
            <person name="Travadon R."/>
            <person name="Rolshausen P.E."/>
            <person name="Baumgartner K."/>
        </authorList>
    </citation>
    <scope>NUCLEOTIDE SEQUENCE [LARGE SCALE GENOMIC DNA]</scope>
    <source>
        <strain evidence="2">UCRPC4</strain>
    </source>
</reference>
<reference evidence="2 3" key="2">
    <citation type="submission" date="2015-05" db="EMBL/GenBank/DDBJ databases">
        <authorList>
            <person name="Morales-Cruz A."/>
            <person name="Amrine K.C."/>
            <person name="Cantu D."/>
        </authorList>
    </citation>
    <scope>NUCLEOTIDE SEQUENCE [LARGE SCALE GENOMIC DNA]</scope>
    <source>
        <strain evidence="2">UCRPC4</strain>
    </source>
</reference>
<accession>A0A0G2EQ90</accession>
<gene>
    <name evidence="2" type="ORF">UCRPC4_g02402</name>
</gene>
<dbReference type="Pfam" id="PF11595">
    <property type="entry name" value="DUF3245"/>
    <property type="match status" value="1"/>
</dbReference>
<dbReference type="InterPro" id="IPR021641">
    <property type="entry name" value="DUF3245"/>
</dbReference>
<dbReference type="AlphaFoldDB" id="A0A0G2EQ90"/>
<comment type="caution">
    <text evidence="2">The sequence shown here is derived from an EMBL/GenBank/DDBJ whole genome shotgun (WGS) entry which is preliminary data.</text>
</comment>